<accession>A0A8S3SKR1</accession>
<dbReference type="InterPro" id="IPR008979">
    <property type="entry name" value="Galactose-bd-like_sf"/>
</dbReference>
<protein>
    <submittedName>
        <fullName evidence="2">Uncharacterized protein</fullName>
    </submittedName>
</protein>
<dbReference type="AlphaFoldDB" id="A0A8S3SKR1"/>
<dbReference type="EMBL" id="CAJPWZ010001692">
    <property type="protein sequence ID" value="CAG2221718.1"/>
    <property type="molecule type" value="Genomic_DNA"/>
</dbReference>
<sequence>MCYSYNYNIVHLKCELNSKPLSGVDRDFHNDDSCVYVEVDRYKRDPSYDTCIGNRCKEGEVCERLKNGRLFCVKDSCENNKVTNVSNVAFGKTTQADDEHSGHPSSNAVDDDNNTYVHTYTRNSPYWLVDLGGSHVIEKIDLLNTNFEGKF</sequence>
<dbReference type="OrthoDB" id="6127063at2759"/>
<comment type="caution">
    <text evidence="2">The sequence shown here is derived from an EMBL/GenBank/DDBJ whole genome shotgun (WGS) entry which is preliminary data.</text>
</comment>
<evidence type="ECO:0000256" key="1">
    <source>
        <dbReference type="SAM" id="MobiDB-lite"/>
    </source>
</evidence>
<gene>
    <name evidence="2" type="ORF">MEDL_35117</name>
</gene>
<evidence type="ECO:0000313" key="2">
    <source>
        <dbReference type="EMBL" id="CAG2221718.1"/>
    </source>
</evidence>
<dbReference type="Gene3D" id="2.60.120.260">
    <property type="entry name" value="Galactose-binding domain-like"/>
    <property type="match status" value="1"/>
</dbReference>
<reference evidence="2" key="1">
    <citation type="submission" date="2021-03" db="EMBL/GenBank/DDBJ databases">
        <authorList>
            <person name="Bekaert M."/>
        </authorList>
    </citation>
    <scope>NUCLEOTIDE SEQUENCE</scope>
</reference>
<evidence type="ECO:0000313" key="3">
    <source>
        <dbReference type="Proteomes" id="UP000683360"/>
    </source>
</evidence>
<dbReference type="Proteomes" id="UP000683360">
    <property type="component" value="Unassembled WGS sequence"/>
</dbReference>
<organism evidence="2 3">
    <name type="scientific">Mytilus edulis</name>
    <name type="common">Blue mussel</name>
    <dbReference type="NCBI Taxonomy" id="6550"/>
    <lineage>
        <taxon>Eukaryota</taxon>
        <taxon>Metazoa</taxon>
        <taxon>Spiralia</taxon>
        <taxon>Lophotrochozoa</taxon>
        <taxon>Mollusca</taxon>
        <taxon>Bivalvia</taxon>
        <taxon>Autobranchia</taxon>
        <taxon>Pteriomorphia</taxon>
        <taxon>Mytilida</taxon>
        <taxon>Mytiloidea</taxon>
        <taxon>Mytilidae</taxon>
        <taxon>Mytilinae</taxon>
        <taxon>Mytilus</taxon>
    </lineage>
</organism>
<name>A0A8S3SKR1_MYTED</name>
<dbReference type="SUPFAM" id="SSF49785">
    <property type="entry name" value="Galactose-binding domain-like"/>
    <property type="match status" value="1"/>
</dbReference>
<feature type="compositionally biased region" description="Polar residues" evidence="1">
    <location>
        <begin position="103"/>
        <end position="113"/>
    </location>
</feature>
<proteinExistence type="predicted"/>
<keyword evidence="3" id="KW-1185">Reference proteome</keyword>
<feature type="region of interest" description="Disordered" evidence="1">
    <location>
        <begin position="93"/>
        <end position="113"/>
    </location>
</feature>